<dbReference type="GO" id="GO:0016705">
    <property type="term" value="F:oxidoreductase activity, acting on paired donors, with incorporation or reduction of molecular oxygen"/>
    <property type="evidence" value="ECO:0007669"/>
    <property type="project" value="InterPro"/>
</dbReference>
<dbReference type="InterPro" id="IPR001128">
    <property type="entry name" value="Cyt_P450"/>
</dbReference>
<evidence type="ECO:0000256" key="2">
    <source>
        <dbReference type="ARBA" id="ARBA00022617"/>
    </source>
</evidence>
<evidence type="ECO:0000256" key="9">
    <source>
        <dbReference type="ARBA" id="ARBA00060683"/>
    </source>
</evidence>
<keyword evidence="4" id="KW-0521">NADP</keyword>
<keyword evidence="5 10" id="KW-0560">Oxidoreductase</keyword>
<keyword evidence="7 10" id="KW-0503">Monooxygenase</keyword>
<dbReference type="InterPro" id="IPR036396">
    <property type="entry name" value="Cyt_P450_sf"/>
</dbReference>
<keyword evidence="2 10" id="KW-0349">Heme</keyword>
<dbReference type="PANTHER" id="PTHR46696:SF1">
    <property type="entry name" value="CYTOCHROME P450 YJIB-RELATED"/>
    <property type="match status" value="1"/>
</dbReference>
<comment type="caution">
    <text evidence="12">The sequence shown here is derived from an EMBL/GenBank/DDBJ whole genome shotgun (WGS) entry which is preliminary data.</text>
</comment>
<dbReference type="GO" id="GO:0017000">
    <property type="term" value="P:antibiotic biosynthetic process"/>
    <property type="evidence" value="ECO:0007669"/>
    <property type="project" value="UniProtKB-KW"/>
</dbReference>
<keyword evidence="8" id="KW-0045">Antibiotic biosynthesis</keyword>
<evidence type="ECO:0000256" key="11">
    <source>
        <dbReference type="SAM" id="MobiDB-lite"/>
    </source>
</evidence>
<dbReference type="Proteomes" id="UP000070620">
    <property type="component" value="Unassembled WGS sequence"/>
</dbReference>
<evidence type="ECO:0000256" key="1">
    <source>
        <dbReference type="ARBA" id="ARBA00010617"/>
    </source>
</evidence>
<protein>
    <recommendedName>
        <fullName evidence="14">Cytochrome</fullName>
    </recommendedName>
</protein>
<evidence type="ECO:0000313" key="12">
    <source>
        <dbReference type="EMBL" id="KXK62461.1"/>
    </source>
</evidence>
<name>A0A136PV99_9ACTN</name>
<dbReference type="SUPFAM" id="SSF48264">
    <property type="entry name" value="Cytochrome P450"/>
    <property type="match status" value="1"/>
</dbReference>
<evidence type="ECO:0000256" key="3">
    <source>
        <dbReference type="ARBA" id="ARBA00022723"/>
    </source>
</evidence>
<dbReference type="RefSeq" id="WP_067362255.1">
    <property type="nucleotide sequence ID" value="NZ_JBIUBN010000032.1"/>
</dbReference>
<accession>A0A136PV99</accession>
<dbReference type="FunFam" id="1.10.630.10:FF:000018">
    <property type="entry name" value="Cytochrome P450 monooxygenase"/>
    <property type="match status" value="1"/>
</dbReference>
<keyword evidence="3 10" id="KW-0479">Metal-binding</keyword>
<feature type="region of interest" description="Disordered" evidence="11">
    <location>
        <begin position="400"/>
        <end position="442"/>
    </location>
</feature>
<evidence type="ECO:0000256" key="5">
    <source>
        <dbReference type="ARBA" id="ARBA00023002"/>
    </source>
</evidence>
<comment type="pathway">
    <text evidence="9">Antibiotic biosynthesis; mycinamicin biosynthesis.</text>
</comment>
<gene>
    <name evidence="12" type="ORF">AWW66_08445</name>
</gene>
<sequence length="442" mass="48308">MTFVNLPAFVSRAGRGDPDPYPNFDWMRSTMPVGPVIGPEGHGRAWFVSSYEHGRACLTDPRLSHDRRHAATATPDEAVDEGDLLGKDPPHHTRLRRLVNPVLSRGAVERLRPRIVEVCSSLVDAFAGRGNADLVAEYAWPIPWAVVHDFLGIPDAVRMDASHCIDRFLVAGYQEQQRRGGPTPATDELMDYVRHLIAYKRGNPGDDLITSLTAGLQRGLLRSEAELEGMLYVLLGAGQVSTGPMIAAALLRLLENPDQLARARAGQVNWRLVVEEALRYDSPVQTSVTRYALTDLEIAGVRVAKGDMVIVSLAAANRDPSTFTDAARFDVRRRRRTHLAFGHGIHLCVGAPLARLEGEVCLRLLFDRLPTLRLATSPTDTAWVLGPKLRSPRQVPVVFDPPGPHHDPRTSPVAGTPPATHHDGTVDSVGGCPVDHAERPAP</sequence>
<dbReference type="InterPro" id="IPR017972">
    <property type="entry name" value="Cyt_P450_CS"/>
</dbReference>
<reference evidence="12 13" key="1">
    <citation type="submission" date="2016-01" db="EMBL/GenBank/DDBJ databases">
        <title>Whole genome sequence and analysis of Micromonospora rosaria DSM 803, which can produce antibacterial substance rosamicin.</title>
        <authorList>
            <person name="Yang H."/>
            <person name="He X."/>
            <person name="Zhu D."/>
        </authorList>
    </citation>
    <scope>NUCLEOTIDE SEQUENCE [LARGE SCALE GENOMIC DNA]</scope>
    <source>
        <strain evidence="12 13">DSM 803</strain>
    </source>
</reference>
<dbReference type="Gene3D" id="1.10.630.10">
    <property type="entry name" value="Cytochrome P450"/>
    <property type="match status" value="1"/>
</dbReference>
<evidence type="ECO:0000256" key="10">
    <source>
        <dbReference type="RuleBase" id="RU000461"/>
    </source>
</evidence>
<proteinExistence type="inferred from homology"/>
<keyword evidence="6 10" id="KW-0408">Iron</keyword>
<feature type="region of interest" description="Disordered" evidence="11">
    <location>
        <begin position="66"/>
        <end position="91"/>
    </location>
</feature>
<dbReference type="Pfam" id="PF00067">
    <property type="entry name" value="p450"/>
    <property type="match status" value="1"/>
</dbReference>
<dbReference type="OrthoDB" id="4156795at2"/>
<dbReference type="InterPro" id="IPR002397">
    <property type="entry name" value="Cyt_P450_B"/>
</dbReference>
<keyword evidence="13" id="KW-1185">Reference proteome</keyword>
<evidence type="ECO:0000256" key="7">
    <source>
        <dbReference type="ARBA" id="ARBA00023033"/>
    </source>
</evidence>
<dbReference type="AlphaFoldDB" id="A0A136PV99"/>
<evidence type="ECO:0000256" key="8">
    <source>
        <dbReference type="ARBA" id="ARBA00023194"/>
    </source>
</evidence>
<evidence type="ECO:0000313" key="13">
    <source>
        <dbReference type="Proteomes" id="UP000070620"/>
    </source>
</evidence>
<dbReference type="PANTHER" id="PTHR46696">
    <property type="entry name" value="P450, PUTATIVE (EUROFUNG)-RELATED"/>
    <property type="match status" value="1"/>
</dbReference>
<dbReference type="GO" id="GO:0004497">
    <property type="term" value="F:monooxygenase activity"/>
    <property type="evidence" value="ECO:0007669"/>
    <property type="project" value="UniProtKB-KW"/>
</dbReference>
<evidence type="ECO:0000256" key="4">
    <source>
        <dbReference type="ARBA" id="ARBA00022857"/>
    </source>
</evidence>
<dbReference type="PRINTS" id="PR00359">
    <property type="entry name" value="BP450"/>
</dbReference>
<dbReference type="EMBL" id="LRQV01000019">
    <property type="protein sequence ID" value="KXK62461.1"/>
    <property type="molecule type" value="Genomic_DNA"/>
</dbReference>
<comment type="similarity">
    <text evidence="1 10">Belongs to the cytochrome P450 family.</text>
</comment>
<dbReference type="GO" id="GO:0005506">
    <property type="term" value="F:iron ion binding"/>
    <property type="evidence" value="ECO:0007669"/>
    <property type="project" value="InterPro"/>
</dbReference>
<evidence type="ECO:0000256" key="6">
    <source>
        <dbReference type="ARBA" id="ARBA00023004"/>
    </source>
</evidence>
<dbReference type="PROSITE" id="PS00086">
    <property type="entry name" value="CYTOCHROME_P450"/>
    <property type="match status" value="1"/>
</dbReference>
<organism evidence="12 13">
    <name type="scientific">Micromonospora rosaria</name>
    <dbReference type="NCBI Taxonomy" id="47874"/>
    <lineage>
        <taxon>Bacteria</taxon>
        <taxon>Bacillati</taxon>
        <taxon>Actinomycetota</taxon>
        <taxon>Actinomycetes</taxon>
        <taxon>Micromonosporales</taxon>
        <taxon>Micromonosporaceae</taxon>
        <taxon>Micromonospora</taxon>
    </lineage>
</organism>
<dbReference type="GO" id="GO:0020037">
    <property type="term" value="F:heme binding"/>
    <property type="evidence" value="ECO:0007669"/>
    <property type="project" value="InterPro"/>
</dbReference>
<evidence type="ECO:0008006" key="14">
    <source>
        <dbReference type="Google" id="ProtNLM"/>
    </source>
</evidence>